<dbReference type="InterPro" id="IPR012677">
    <property type="entry name" value="Nucleotide-bd_a/b_plait_sf"/>
</dbReference>
<evidence type="ECO:0000313" key="4">
    <source>
        <dbReference type="EMBL" id="THG96838.1"/>
    </source>
</evidence>
<dbReference type="OrthoDB" id="3323383at2759"/>
<dbReference type="InterPro" id="IPR035979">
    <property type="entry name" value="RBD_domain_sf"/>
</dbReference>
<dbReference type="Gene3D" id="3.30.70.330">
    <property type="match status" value="1"/>
</dbReference>
<dbReference type="SUPFAM" id="SSF54928">
    <property type="entry name" value="RNA-binding domain, RBD"/>
    <property type="match status" value="1"/>
</dbReference>
<proteinExistence type="predicted"/>
<reference evidence="4 5" key="1">
    <citation type="submission" date="2019-02" db="EMBL/GenBank/DDBJ databases">
        <title>Genome sequencing of the rare red list fungi Phellinidium pouzarii.</title>
        <authorList>
            <person name="Buettner E."/>
            <person name="Kellner H."/>
        </authorList>
    </citation>
    <scope>NUCLEOTIDE SEQUENCE [LARGE SCALE GENOMIC DNA]</scope>
    <source>
        <strain evidence="4 5">DSM 108285</strain>
    </source>
</reference>
<feature type="domain" description="RRM" evidence="3">
    <location>
        <begin position="58"/>
        <end position="139"/>
    </location>
</feature>
<dbReference type="GO" id="GO:0003723">
    <property type="term" value="F:RNA binding"/>
    <property type="evidence" value="ECO:0007669"/>
    <property type="project" value="UniProtKB-UniRule"/>
</dbReference>
<dbReference type="CDD" id="cd00590">
    <property type="entry name" value="RRM_SF"/>
    <property type="match status" value="2"/>
</dbReference>
<dbReference type="EMBL" id="SGPK01000846">
    <property type="protein sequence ID" value="THG96838.1"/>
    <property type="molecule type" value="Genomic_DNA"/>
</dbReference>
<accession>A0A4S4KF91</accession>
<dbReference type="InterPro" id="IPR000504">
    <property type="entry name" value="RRM_dom"/>
</dbReference>
<name>A0A4S4KF91_9AGAM</name>
<dbReference type="PROSITE" id="PS50102">
    <property type="entry name" value="RRM"/>
    <property type="match status" value="1"/>
</dbReference>
<evidence type="ECO:0000313" key="5">
    <source>
        <dbReference type="Proteomes" id="UP000308199"/>
    </source>
</evidence>
<protein>
    <recommendedName>
        <fullName evidence="3">RRM domain-containing protein</fullName>
    </recommendedName>
</protein>
<feature type="region of interest" description="Disordered" evidence="2">
    <location>
        <begin position="270"/>
        <end position="328"/>
    </location>
</feature>
<evidence type="ECO:0000256" key="2">
    <source>
        <dbReference type="SAM" id="MobiDB-lite"/>
    </source>
</evidence>
<evidence type="ECO:0000259" key="3">
    <source>
        <dbReference type="PROSITE" id="PS50102"/>
    </source>
</evidence>
<gene>
    <name evidence="4" type="ORF">EW145_g7710</name>
</gene>
<sequence>MLLHQLVRVYRAAATGYPRQRFSALSSLSWNGSGYRRDVTLQEDGAPNSKPLHHRASSTLYIGNLPATAKVELIRSKLEDLGVSDYIKDVRLLNEFRKRRIAFGFVHCDSPEHAQLVMDVIPKDWRILGHNVVVEFSKPDTREEVRRKMDYSKVMYIGGLDGSVVKEDIETALEESGIRGDWNIVMPRRELIEGDKPWYAITDFETSRDAHAAHALIRKYGGLFIHGKKAIVTLHTNDKQKVAVKAPNERLQIPPALVVRFVDISRNSDESEKSRVRASREMEEDVHELLGDLTPKKFQELRPRSPEGNESEPDSESGTNTKLRPELMLEFENSDGAFKALAKLNGAMTSRGLAVVAQFYRKPNRRD</sequence>
<dbReference type="Proteomes" id="UP000308199">
    <property type="component" value="Unassembled WGS sequence"/>
</dbReference>
<organism evidence="4 5">
    <name type="scientific">Phellinidium pouzarii</name>
    <dbReference type="NCBI Taxonomy" id="167371"/>
    <lineage>
        <taxon>Eukaryota</taxon>
        <taxon>Fungi</taxon>
        <taxon>Dikarya</taxon>
        <taxon>Basidiomycota</taxon>
        <taxon>Agaricomycotina</taxon>
        <taxon>Agaricomycetes</taxon>
        <taxon>Hymenochaetales</taxon>
        <taxon>Hymenochaetaceae</taxon>
        <taxon>Phellinidium</taxon>
    </lineage>
</organism>
<evidence type="ECO:0000256" key="1">
    <source>
        <dbReference type="PROSITE-ProRule" id="PRU00176"/>
    </source>
</evidence>
<keyword evidence="5" id="KW-1185">Reference proteome</keyword>
<comment type="caution">
    <text evidence="4">The sequence shown here is derived from an EMBL/GenBank/DDBJ whole genome shotgun (WGS) entry which is preliminary data.</text>
</comment>
<feature type="compositionally biased region" description="Basic and acidic residues" evidence="2">
    <location>
        <begin position="270"/>
        <end position="307"/>
    </location>
</feature>
<dbReference type="AlphaFoldDB" id="A0A4S4KF91"/>
<keyword evidence="1" id="KW-0694">RNA-binding</keyword>